<dbReference type="Proteomes" id="UP000012984">
    <property type="component" value="Chromosome"/>
</dbReference>
<accession>M9WGH9</accession>
<feature type="transmembrane region" description="Helical" evidence="1">
    <location>
        <begin position="153"/>
        <end position="178"/>
    </location>
</feature>
<reference evidence="2 3" key="1">
    <citation type="journal article" date="2013" name="Genome Announc.">
        <title>Complete Genome Sequence of Mycoplasma putrefaciens Strain 9231, One of the Agents of Contagious Agalactia in Goats.</title>
        <authorList>
            <person name="Dupuy V."/>
            <person name="Sirand-Pugnet P."/>
            <person name="Baranowski E."/>
            <person name="Barre A."/>
            <person name="Breton M."/>
            <person name="Couture C."/>
            <person name="Dordet-Frisoni E."/>
            <person name="Gaurivaud P."/>
            <person name="Jacob D."/>
            <person name="Lemaitre C."/>
            <person name="Manso-Silvan L."/>
            <person name="Nikolski M."/>
            <person name="Nouvel L.X."/>
            <person name="Poumarat F."/>
            <person name="Tardy F."/>
            <person name="Thebault P."/>
            <person name="Theil S."/>
            <person name="Citti C."/>
            <person name="Blanchard A."/>
            <person name="Thiaucourt F."/>
        </authorList>
    </citation>
    <scope>NUCLEOTIDE SEQUENCE [LARGE SCALE GENOMIC DNA]</scope>
    <source>
        <strain evidence="2">Mput9231</strain>
    </source>
</reference>
<keyword evidence="1" id="KW-0812">Transmembrane</keyword>
<organism evidence="2 3">
    <name type="scientific">Mycoplasma putrefaciens Mput9231</name>
    <dbReference type="NCBI Taxonomy" id="1292033"/>
    <lineage>
        <taxon>Bacteria</taxon>
        <taxon>Bacillati</taxon>
        <taxon>Mycoplasmatota</taxon>
        <taxon>Mollicutes</taxon>
        <taxon>Mycoplasmataceae</taxon>
        <taxon>Mycoplasma</taxon>
    </lineage>
</organism>
<gene>
    <name evidence="2" type="ORF">MPUT9231_0280</name>
</gene>
<protein>
    <recommendedName>
        <fullName evidence="4">Transmembrane protein</fullName>
    </recommendedName>
</protein>
<keyword evidence="3" id="KW-1185">Reference proteome</keyword>
<dbReference type="PATRIC" id="fig|1292033.3.peg.28"/>
<dbReference type="HOGENOM" id="CLU_105834_0_0_14"/>
<dbReference type="InterPro" id="IPR053647">
    <property type="entry name" value="Riboflavin_Transporter_RibV"/>
</dbReference>
<proteinExistence type="predicted"/>
<keyword evidence="1" id="KW-0472">Membrane</keyword>
<dbReference type="EMBL" id="CP004357">
    <property type="protein sequence ID" value="AGJ90484.1"/>
    <property type="molecule type" value="Genomic_DNA"/>
</dbReference>
<feature type="transmembrane region" description="Helical" evidence="1">
    <location>
        <begin position="190"/>
        <end position="214"/>
    </location>
</feature>
<dbReference type="eggNOG" id="ENOG50347FQ">
    <property type="taxonomic scope" value="Bacteria"/>
</dbReference>
<keyword evidence="1" id="KW-1133">Transmembrane helix</keyword>
<name>M9WGH9_9MOLU</name>
<evidence type="ECO:0000313" key="3">
    <source>
        <dbReference type="Proteomes" id="UP000012984"/>
    </source>
</evidence>
<dbReference type="NCBIfam" id="NF043064">
    <property type="entry name" value="MMSYN1_0877"/>
    <property type="match status" value="1"/>
</dbReference>
<evidence type="ECO:0008006" key="4">
    <source>
        <dbReference type="Google" id="ProtNLM"/>
    </source>
</evidence>
<feature type="transmembrane region" description="Helical" evidence="1">
    <location>
        <begin position="76"/>
        <end position="104"/>
    </location>
</feature>
<evidence type="ECO:0000313" key="2">
    <source>
        <dbReference type="EMBL" id="AGJ90484.1"/>
    </source>
</evidence>
<feature type="transmembrane region" description="Helical" evidence="1">
    <location>
        <begin position="40"/>
        <end position="64"/>
    </location>
</feature>
<dbReference type="AlphaFoldDB" id="M9WGH9"/>
<dbReference type="RefSeq" id="WP_015587156.1">
    <property type="nucleotide sequence ID" value="NC_021083.1"/>
</dbReference>
<evidence type="ECO:0000256" key="1">
    <source>
        <dbReference type="SAM" id="Phobius"/>
    </source>
</evidence>
<dbReference type="OrthoDB" id="400479at2"/>
<dbReference type="KEGG" id="mput:MPUT9231_0280"/>
<feature type="transmembrane region" description="Helical" evidence="1">
    <location>
        <begin position="110"/>
        <end position="133"/>
    </location>
</feature>
<dbReference type="Gene3D" id="1.10.1760.20">
    <property type="match status" value="1"/>
</dbReference>
<sequence>MIQKDTFQNNNNSNKQLVKLTKQTKKAVWKQYFAISSSKVALLSMLLALEIVCTLFSKYVMGLIPIYQFLVLELSYWVIAVVVISTNLFWASMFTLTAIFMRFILGSEPVGLLSMTLIDLSAVIVLSTLLFIIKRVHLTSNRYQRFLDYEIWWTMLACFISLVVASLVALITNYGFIFKLYNIPIETYKVYLPVTFGFTILKFTVNYTIFLIIFKRVSIILKQLENMS</sequence>